<dbReference type="PANTHER" id="PTHR32108:SF9">
    <property type="entry name" value="REVERSE TRANSCRIPTASE RNASE H-LIKE DOMAIN-CONTAINING PROTEIN"/>
    <property type="match status" value="1"/>
</dbReference>
<evidence type="ECO:0000313" key="2">
    <source>
        <dbReference type="EMBL" id="TXD32703.1"/>
    </source>
</evidence>
<keyword evidence="3" id="KW-1185">Reference proteome</keyword>
<gene>
    <name evidence="2" type="ORF">FRC98_20930</name>
</gene>
<sequence>MEEQDGEAPHASNKDMPAKGPPEKRDGRKEVSLEEASEFLRIIQQSEFKVIEQLNKTPARVSLLELLMSSEPHRALLVKVLNEAHVAQDISVEGFGGLVNNITANNYLAFAEEEIPAEGRGHNRALHVSVKCMDHVVAHCGNRLPEN</sequence>
<reference evidence="2 3" key="1">
    <citation type="submission" date="2019-08" db="EMBL/GenBank/DDBJ databases">
        <title>Bradymonadales sp. TMQ4.</title>
        <authorList>
            <person name="Liang Q."/>
        </authorList>
    </citation>
    <scope>NUCLEOTIDE SEQUENCE [LARGE SCALE GENOMIC DNA]</scope>
    <source>
        <strain evidence="2 3">TMQ4</strain>
    </source>
</reference>
<dbReference type="PANTHER" id="PTHR32108">
    <property type="entry name" value="DNA-DIRECTED RNA POLYMERASE SUBUNIT ALPHA"/>
    <property type="match status" value="1"/>
</dbReference>
<protein>
    <submittedName>
        <fullName evidence="2">Uncharacterized protein</fullName>
    </submittedName>
</protein>
<dbReference type="AlphaFoldDB" id="A0A5C6WZP8"/>
<feature type="compositionally biased region" description="Basic and acidic residues" evidence="1">
    <location>
        <begin position="12"/>
        <end position="31"/>
    </location>
</feature>
<organism evidence="2 3">
    <name type="scientific">Lujinxingia vulgaris</name>
    <dbReference type="NCBI Taxonomy" id="2600176"/>
    <lineage>
        <taxon>Bacteria</taxon>
        <taxon>Deltaproteobacteria</taxon>
        <taxon>Bradymonadales</taxon>
        <taxon>Lujinxingiaceae</taxon>
        <taxon>Lujinxingia</taxon>
    </lineage>
</organism>
<name>A0A5C6WZP8_9DELT</name>
<proteinExistence type="predicted"/>
<evidence type="ECO:0000256" key="1">
    <source>
        <dbReference type="SAM" id="MobiDB-lite"/>
    </source>
</evidence>
<dbReference type="EMBL" id="VOSM01000071">
    <property type="protein sequence ID" value="TXD32703.1"/>
    <property type="molecule type" value="Genomic_DNA"/>
</dbReference>
<comment type="caution">
    <text evidence="2">The sequence shown here is derived from an EMBL/GenBank/DDBJ whole genome shotgun (WGS) entry which is preliminary data.</text>
</comment>
<evidence type="ECO:0000313" key="3">
    <source>
        <dbReference type="Proteomes" id="UP000321412"/>
    </source>
</evidence>
<dbReference type="Proteomes" id="UP000321412">
    <property type="component" value="Unassembled WGS sequence"/>
</dbReference>
<accession>A0A5C6WZP8</accession>
<feature type="region of interest" description="Disordered" evidence="1">
    <location>
        <begin position="1"/>
        <end position="31"/>
    </location>
</feature>